<evidence type="ECO:0000313" key="1">
    <source>
        <dbReference type="EMBL" id="TVY82024.1"/>
    </source>
</evidence>
<dbReference type="InterPro" id="IPR011051">
    <property type="entry name" value="RmlC_Cupin_sf"/>
</dbReference>
<accession>A0A8T9CE63</accession>
<organism evidence="1 2">
    <name type="scientific">Lachnellula suecica</name>
    <dbReference type="NCBI Taxonomy" id="602035"/>
    <lineage>
        <taxon>Eukaryota</taxon>
        <taxon>Fungi</taxon>
        <taxon>Dikarya</taxon>
        <taxon>Ascomycota</taxon>
        <taxon>Pezizomycotina</taxon>
        <taxon>Leotiomycetes</taxon>
        <taxon>Helotiales</taxon>
        <taxon>Lachnaceae</taxon>
        <taxon>Lachnellula</taxon>
    </lineage>
</organism>
<dbReference type="Proteomes" id="UP000469558">
    <property type="component" value="Unassembled WGS sequence"/>
</dbReference>
<gene>
    <name evidence="1" type="ORF">LSUE1_G003323</name>
</gene>
<comment type="caution">
    <text evidence="1">The sequence shown here is derived from an EMBL/GenBank/DDBJ whole genome shotgun (WGS) entry which is preliminary data.</text>
</comment>
<keyword evidence="2" id="KW-1185">Reference proteome</keyword>
<dbReference type="Gene3D" id="2.60.120.10">
    <property type="entry name" value="Jelly Rolls"/>
    <property type="match status" value="1"/>
</dbReference>
<dbReference type="SUPFAM" id="SSF51182">
    <property type="entry name" value="RmlC-like cupins"/>
    <property type="match status" value="1"/>
</dbReference>
<reference evidence="1 2" key="1">
    <citation type="submission" date="2018-05" db="EMBL/GenBank/DDBJ databases">
        <title>Genome sequencing and assembly of the regulated plant pathogen Lachnellula willkommii and related sister species for the development of diagnostic species identification markers.</title>
        <authorList>
            <person name="Giroux E."/>
            <person name="Bilodeau G."/>
        </authorList>
    </citation>
    <scope>NUCLEOTIDE SEQUENCE [LARGE SCALE GENOMIC DNA]</scope>
    <source>
        <strain evidence="1 2">CBS 268.59</strain>
    </source>
</reference>
<dbReference type="OrthoDB" id="504210at2759"/>
<dbReference type="InterPro" id="IPR014710">
    <property type="entry name" value="RmlC-like_jellyroll"/>
</dbReference>
<protein>
    <submittedName>
        <fullName evidence="1">Uncharacterized protein</fullName>
    </submittedName>
</protein>
<sequence>MKRTNTTTLTTFVRSTATMSFSSPPGSSSITTITLPPHSPWTSGLHWHESHTEFLRVISGRAWVSVSGISRIVSASDGELVVPKFARHEWRRAAVGDGSAFQERWNDEELVVEEWTDPFDGEKEVFFRNLNSVILDTVAQPAWWMEWWLSLQLFVVFSEADNYPVFWLHENERIQYLLTHAVLLVARVAVDSYGFKALVMHLRQGSDHSQHPTSQLNIL</sequence>
<evidence type="ECO:0000313" key="2">
    <source>
        <dbReference type="Proteomes" id="UP000469558"/>
    </source>
</evidence>
<proteinExistence type="predicted"/>
<dbReference type="AlphaFoldDB" id="A0A8T9CE63"/>
<name>A0A8T9CE63_9HELO</name>
<dbReference type="EMBL" id="QGMK01000385">
    <property type="protein sequence ID" value="TVY82024.1"/>
    <property type="molecule type" value="Genomic_DNA"/>
</dbReference>